<dbReference type="CDD" id="cd23507">
    <property type="entry name" value="hydrophobin_I"/>
    <property type="match status" value="1"/>
</dbReference>
<dbReference type="SMART" id="SM00075">
    <property type="entry name" value="HYDRO"/>
    <property type="match status" value="1"/>
</dbReference>
<gene>
    <name evidence="7" type="ORF">SCLCIDRAFT_1215970</name>
</gene>
<keyword evidence="5 6" id="KW-1015">Disulfide bond</keyword>
<keyword evidence="3 6" id="KW-0134">Cell wall</keyword>
<comment type="similarity">
    <text evidence="2 6">Belongs to the fungal hydrophobin family.</text>
</comment>
<evidence type="ECO:0000256" key="1">
    <source>
        <dbReference type="ARBA" id="ARBA00004191"/>
    </source>
</evidence>
<reference evidence="7 8" key="1">
    <citation type="submission" date="2014-04" db="EMBL/GenBank/DDBJ databases">
        <authorList>
            <consortium name="DOE Joint Genome Institute"/>
            <person name="Kuo A."/>
            <person name="Kohler A."/>
            <person name="Nagy L.G."/>
            <person name="Floudas D."/>
            <person name="Copeland A."/>
            <person name="Barry K.W."/>
            <person name="Cichocki N."/>
            <person name="Veneault-Fourrey C."/>
            <person name="LaButti K."/>
            <person name="Lindquist E.A."/>
            <person name="Lipzen A."/>
            <person name="Lundell T."/>
            <person name="Morin E."/>
            <person name="Murat C."/>
            <person name="Sun H."/>
            <person name="Tunlid A."/>
            <person name="Henrissat B."/>
            <person name="Grigoriev I.V."/>
            <person name="Hibbett D.S."/>
            <person name="Martin F."/>
            <person name="Nordberg H.P."/>
            <person name="Cantor M.N."/>
            <person name="Hua S.X."/>
        </authorList>
    </citation>
    <scope>NUCLEOTIDE SEQUENCE [LARGE SCALE GENOMIC DNA]</scope>
    <source>
        <strain evidence="7 8">Foug A</strain>
    </source>
</reference>
<evidence type="ECO:0000256" key="5">
    <source>
        <dbReference type="ARBA" id="ARBA00023157"/>
    </source>
</evidence>
<dbReference type="HOGENOM" id="CLU_105134_2_0_1"/>
<evidence type="ECO:0000256" key="3">
    <source>
        <dbReference type="ARBA" id="ARBA00022512"/>
    </source>
</evidence>
<evidence type="ECO:0000256" key="6">
    <source>
        <dbReference type="RuleBase" id="RU365009"/>
    </source>
</evidence>
<proteinExistence type="inferred from homology"/>
<evidence type="ECO:0000313" key="8">
    <source>
        <dbReference type="Proteomes" id="UP000053989"/>
    </source>
</evidence>
<dbReference type="Pfam" id="PF01185">
    <property type="entry name" value="Hydrophobin"/>
    <property type="match status" value="1"/>
</dbReference>
<protein>
    <recommendedName>
        <fullName evidence="6">Hydrophobin</fullName>
    </recommendedName>
</protein>
<dbReference type="Proteomes" id="UP000053989">
    <property type="component" value="Unassembled WGS sequence"/>
</dbReference>
<accession>A0A0C2ZIP8</accession>
<evidence type="ECO:0000256" key="2">
    <source>
        <dbReference type="ARBA" id="ARBA00010446"/>
    </source>
</evidence>
<feature type="chain" id="PRO_5013987084" description="Hydrophobin" evidence="6">
    <location>
        <begin position="21"/>
        <end position="119"/>
    </location>
</feature>
<dbReference type="InterPro" id="IPR001338">
    <property type="entry name" value="Class_I_Hydrophobin"/>
</dbReference>
<dbReference type="InParanoid" id="A0A0C2ZIP8"/>
<keyword evidence="6" id="KW-0732">Signal</keyword>
<sequence>MFFRASSLLPAMALASLVVAAPPSVARGGSGSSCGNNNSVQCCNQTYENNPTNVNYLSGLLGVILNIPSGGGLLGVDCSPITGLGTGTGANCVQQTVCCDNVDFTGLINIGCINININL</sequence>
<feature type="signal peptide" evidence="6">
    <location>
        <begin position="1"/>
        <end position="20"/>
    </location>
</feature>
<name>A0A0C2ZIP8_9AGAM</name>
<dbReference type="EMBL" id="KN822051">
    <property type="protein sequence ID" value="KIM61503.1"/>
    <property type="molecule type" value="Genomic_DNA"/>
</dbReference>
<reference evidence="8" key="2">
    <citation type="submission" date="2015-01" db="EMBL/GenBank/DDBJ databases">
        <title>Evolutionary Origins and Diversification of the Mycorrhizal Mutualists.</title>
        <authorList>
            <consortium name="DOE Joint Genome Institute"/>
            <consortium name="Mycorrhizal Genomics Consortium"/>
            <person name="Kohler A."/>
            <person name="Kuo A."/>
            <person name="Nagy L.G."/>
            <person name="Floudas D."/>
            <person name="Copeland A."/>
            <person name="Barry K.W."/>
            <person name="Cichocki N."/>
            <person name="Veneault-Fourrey C."/>
            <person name="LaButti K."/>
            <person name="Lindquist E.A."/>
            <person name="Lipzen A."/>
            <person name="Lundell T."/>
            <person name="Morin E."/>
            <person name="Murat C."/>
            <person name="Riley R."/>
            <person name="Ohm R."/>
            <person name="Sun H."/>
            <person name="Tunlid A."/>
            <person name="Henrissat B."/>
            <person name="Grigoriev I.V."/>
            <person name="Hibbett D.S."/>
            <person name="Martin F."/>
        </authorList>
    </citation>
    <scope>NUCLEOTIDE SEQUENCE [LARGE SCALE GENOMIC DNA]</scope>
    <source>
        <strain evidence="8">Foug A</strain>
    </source>
</reference>
<comment type="subcellular location">
    <subcellularLocation>
        <location evidence="1 6">Secreted</location>
        <location evidence="1 6">Cell wall</location>
    </subcellularLocation>
</comment>
<dbReference type="AlphaFoldDB" id="A0A0C2ZIP8"/>
<organism evidence="7 8">
    <name type="scientific">Scleroderma citrinum Foug A</name>
    <dbReference type="NCBI Taxonomy" id="1036808"/>
    <lineage>
        <taxon>Eukaryota</taxon>
        <taxon>Fungi</taxon>
        <taxon>Dikarya</taxon>
        <taxon>Basidiomycota</taxon>
        <taxon>Agaricomycotina</taxon>
        <taxon>Agaricomycetes</taxon>
        <taxon>Agaricomycetidae</taxon>
        <taxon>Boletales</taxon>
        <taxon>Sclerodermatineae</taxon>
        <taxon>Sclerodermataceae</taxon>
        <taxon>Scleroderma</taxon>
    </lineage>
</organism>
<keyword evidence="8" id="KW-1185">Reference proteome</keyword>
<keyword evidence="4 6" id="KW-0964">Secreted</keyword>
<evidence type="ECO:0000256" key="4">
    <source>
        <dbReference type="ARBA" id="ARBA00022525"/>
    </source>
</evidence>
<dbReference type="GO" id="GO:0009277">
    <property type="term" value="C:fungal-type cell wall"/>
    <property type="evidence" value="ECO:0007669"/>
    <property type="project" value="InterPro"/>
</dbReference>
<evidence type="ECO:0000313" key="7">
    <source>
        <dbReference type="EMBL" id="KIM61503.1"/>
    </source>
</evidence>
<dbReference type="OrthoDB" id="4225815at2759"/>
<dbReference type="GO" id="GO:0005199">
    <property type="term" value="F:structural constituent of cell wall"/>
    <property type="evidence" value="ECO:0007669"/>
    <property type="project" value="InterPro"/>
</dbReference>